<proteinExistence type="predicted"/>
<name>T1HT11_RHOPR</name>
<protein>
    <submittedName>
        <fullName evidence="1">Uncharacterized protein</fullName>
    </submittedName>
</protein>
<dbReference type="VEuPathDB" id="VectorBase:RPRC007181"/>
<dbReference type="EMBL" id="ACPB03003915">
    <property type="status" value="NOT_ANNOTATED_CDS"/>
    <property type="molecule type" value="Genomic_DNA"/>
</dbReference>
<dbReference type="Proteomes" id="UP000015103">
    <property type="component" value="Unassembled WGS sequence"/>
</dbReference>
<evidence type="ECO:0000313" key="2">
    <source>
        <dbReference type="Proteomes" id="UP000015103"/>
    </source>
</evidence>
<accession>T1HT11</accession>
<dbReference type="EnsemblMetazoa" id="RPRC007181-RA">
    <property type="protein sequence ID" value="RPRC007181-PA"/>
    <property type="gene ID" value="RPRC007181"/>
</dbReference>
<organism evidence="1 2">
    <name type="scientific">Rhodnius prolixus</name>
    <name type="common">Triatomid bug</name>
    <dbReference type="NCBI Taxonomy" id="13249"/>
    <lineage>
        <taxon>Eukaryota</taxon>
        <taxon>Metazoa</taxon>
        <taxon>Ecdysozoa</taxon>
        <taxon>Arthropoda</taxon>
        <taxon>Hexapoda</taxon>
        <taxon>Insecta</taxon>
        <taxon>Pterygota</taxon>
        <taxon>Neoptera</taxon>
        <taxon>Paraneoptera</taxon>
        <taxon>Hemiptera</taxon>
        <taxon>Heteroptera</taxon>
        <taxon>Panheteroptera</taxon>
        <taxon>Cimicomorpha</taxon>
        <taxon>Reduviidae</taxon>
        <taxon>Triatominae</taxon>
        <taxon>Rhodnius</taxon>
    </lineage>
</organism>
<dbReference type="HOGENOM" id="CLU_2284520_0_0_1"/>
<keyword evidence="2" id="KW-1185">Reference proteome</keyword>
<sequence>MLTHIGYLRTWVGTYEIIEDSLLDNGREYFINFVTVYRKQNYYCAKERDDEGSLCSWCDMSLPENTHHFLAECPNLKNRNYVYRFPELILFATYASSLPPLQ</sequence>
<dbReference type="AlphaFoldDB" id="T1HT11"/>
<reference evidence="1" key="1">
    <citation type="submission" date="2015-05" db="UniProtKB">
        <authorList>
            <consortium name="EnsemblMetazoa"/>
        </authorList>
    </citation>
    <scope>IDENTIFICATION</scope>
</reference>
<evidence type="ECO:0000313" key="1">
    <source>
        <dbReference type="EnsemblMetazoa" id="RPRC007181-PA"/>
    </source>
</evidence>
<dbReference type="InParanoid" id="T1HT11"/>